<dbReference type="Proteomes" id="UP000606974">
    <property type="component" value="Unassembled WGS sequence"/>
</dbReference>
<feature type="compositionally biased region" description="Basic and acidic residues" evidence="1">
    <location>
        <begin position="319"/>
        <end position="329"/>
    </location>
</feature>
<evidence type="ECO:0000256" key="1">
    <source>
        <dbReference type="SAM" id="MobiDB-lite"/>
    </source>
</evidence>
<dbReference type="OrthoDB" id="10363150at2759"/>
<accession>A0A8H7AHW1</accession>
<evidence type="ECO:0000313" key="3">
    <source>
        <dbReference type="Proteomes" id="UP000606974"/>
    </source>
</evidence>
<feature type="compositionally biased region" description="Basic and acidic residues" evidence="1">
    <location>
        <begin position="241"/>
        <end position="251"/>
    </location>
</feature>
<dbReference type="EMBL" id="JAACFV010000071">
    <property type="protein sequence ID" value="KAF7507307.1"/>
    <property type="molecule type" value="Genomic_DNA"/>
</dbReference>
<feature type="compositionally biased region" description="Gly residues" evidence="1">
    <location>
        <begin position="187"/>
        <end position="197"/>
    </location>
</feature>
<name>A0A8H7AHW1_9EURO</name>
<protein>
    <submittedName>
        <fullName evidence="2">Uncharacterized protein</fullName>
    </submittedName>
</protein>
<evidence type="ECO:0000313" key="2">
    <source>
        <dbReference type="EMBL" id="KAF7507307.1"/>
    </source>
</evidence>
<proteinExistence type="predicted"/>
<keyword evidence="3" id="KW-1185">Reference proteome</keyword>
<sequence length="467" mass="50520">MGRPTVDVRHVADGEFHFNTTAIVGKIPNPVIQLLVRQIQKILADSKYVNITVTIVQAPPLEETVDPQGRVGFRLKHDDPQRRGPVIEIRTLDGLLAGSYTLAMTRTGIAANFPPPRQLLKSVTWGRNKTNRTQPAAVGYPAQPTAMGYQGQPAAISYPSDPGATGYEQATTGLDEQRPGYGQTPRGFGGQRGGNGQVPGPPRQGHGQTPQNFDAQRLPGQAPRTFGGQQGQAPRGFGAQRDVRGPDERGFGGRQPEPGLPRTDSARFYSSAPTGLQPPRPVPASRMPTSTTPRRAPVPPNALSRPQAGHGQTGGQQQRFDHNPKREKSGGGGCCSGGGDDDEDGQRQGRNGQPQRGYGDRQRRQQGFDKNSRREKSGGGCCSGGGDDDGGPPARSTYDRLGGPKEDRKMFEKERNKREKEERKKMEEWRKNQKKRGKNTGGYGAPEKSGFYDDKRSDGGCCGMSCC</sequence>
<feature type="region of interest" description="Disordered" evidence="1">
    <location>
        <begin position="151"/>
        <end position="454"/>
    </location>
</feature>
<feature type="compositionally biased region" description="Low complexity" evidence="1">
    <location>
        <begin position="348"/>
        <end position="357"/>
    </location>
</feature>
<feature type="compositionally biased region" description="Basic and acidic residues" evidence="1">
    <location>
        <begin position="402"/>
        <end position="431"/>
    </location>
</feature>
<reference evidence="2" key="1">
    <citation type="submission" date="2020-02" db="EMBL/GenBank/DDBJ databases">
        <authorList>
            <person name="Palmer J.M."/>
        </authorList>
    </citation>
    <scope>NUCLEOTIDE SEQUENCE</scope>
    <source>
        <strain evidence="2">EPUS1.4</strain>
        <tissue evidence="2">Thallus</tissue>
    </source>
</reference>
<comment type="caution">
    <text evidence="2">The sequence shown here is derived from an EMBL/GenBank/DDBJ whole genome shotgun (WGS) entry which is preliminary data.</text>
</comment>
<organism evidence="2 3">
    <name type="scientific">Endocarpon pusillum</name>
    <dbReference type="NCBI Taxonomy" id="364733"/>
    <lineage>
        <taxon>Eukaryota</taxon>
        <taxon>Fungi</taxon>
        <taxon>Dikarya</taxon>
        <taxon>Ascomycota</taxon>
        <taxon>Pezizomycotina</taxon>
        <taxon>Eurotiomycetes</taxon>
        <taxon>Chaetothyriomycetidae</taxon>
        <taxon>Verrucariales</taxon>
        <taxon>Verrucariaceae</taxon>
        <taxon>Endocarpon</taxon>
    </lineage>
</organism>
<feature type="compositionally biased region" description="Basic and acidic residues" evidence="1">
    <location>
        <begin position="358"/>
        <end position="377"/>
    </location>
</feature>
<gene>
    <name evidence="2" type="ORF">GJ744_010741</name>
</gene>
<feature type="compositionally biased region" description="Low complexity" evidence="1">
    <location>
        <begin position="307"/>
        <end position="318"/>
    </location>
</feature>
<dbReference type="AlphaFoldDB" id="A0A8H7AHW1"/>